<dbReference type="AlphaFoldDB" id="K9UC35"/>
<dbReference type="Proteomes" id="UP000010366">
    <property type="component" value="Chromosome"/>
</dbReference>
<dbReference type="RefSeq" id="WP_015158853.1">
    <property type="nucleotide sequence ID" value="NC_019697.1"/>
</dbReference>
<dbReference type="OrthoDB" id="9797162at2"/>
<accession>K9UC35</accession>
<dbReference type="HOGENOM" id="CLU_2664396_0_0_3"/>
<keyword evidence="2" id="KW-1185">Reference proteome</keyword>
<protein>
    <submittedName>
        <fullName evidence="1">Uncharacterized protein</fullName>
    </submittedName>
</protein>
<evidence type="ECO:0000313" key="2">
    <source>
        <dbReference type="Proteomes" id="UP000010366"/>
    </source>
</evidence>
<gene>
    <name evidence="1" type="ORF">Cha6605_1517</name>
</gene>
<dbReference type="STRING" id="1173020.Cha6605_1517"/>
<proteinExistence type="predicted"/>
<sequence>MMVTRKGSLKPIDVPIDVLDRLNSGAIETVNLAECLAVDFGILMGQVVPELASVTKNRIPPSDGITKRMAAMGHS</sequence>
<dbReference type="eggNOG" id="COG4335">
    <property type="taxonomic scope" value="Bacteria"/>
</dbReference>
<organism evidence="1 2">
    <name type="scientific">Chamaesiphon minutus (strain ATCC 27169 / PCC 6605)</name>
    <dbReference type="NCBI Taxonomy" id="1173020"/>
    <lineage>
        <taxon>Bacteria</taxon>
        <taxon>Bacillati</taxon>
        <taxon>Cyanobacteriota</taxon>
        <taxon>Cyanophyceae</taxon>
        <taxon>Gomontiellales</taxon>
        <taxon>Chamaesiphonaceae</taxon>
        <taxon>Chamaesiphon</taxon>
    </lineage>
</organism>
<dbReference type="KEGG" id="cmp:Cha6605_1517"/>
<evidence type="ECO:0000313" key="1">
    <source>
        <dbReference type="EMBL" id="AFY92677.1"/>
    </source>
</evidence>
<dbReference type="EMBL" id="CP003600">
    <property type="protein sequence ID" value="AFY92677.1"/>
    <property type="molecule type" value="Genomic_DNA"/>
</dbReference>
<reference evidence="1 2" key="1">
    <citation type="submission" date="2012-05" db="EMBL/GenBank/DDBJ databases">
        <title>Finished chromosome of genome of Chamaesiphon sp. PCC 6605.</title>
        <authorList>
            <consortium name="US DOE Joint Genome Institute"/>
            <person name="Gugger M."/>
            <person name="Coursin T."/>
            <person name="Rippka R."/>
            <person name="Tandeau De Marsac N."/>
            <person name="Huntemann M."/>
            <person name="Wei C.-L."/>
            <person name="Han J."/>
            <person name="Detter J.C."/>
            <person name="Han C."/>
            <person name="Tapia R."/>
            <person name="Chen A."/>
            <person name="Kyrpides N."/>
            <person name="Mavromatis K."/>
            <person name="Markowitz V."/>
            <person name="Szeto E."/>
            <person name="Ivanova N."/>
            <person name="Pagani I."/>
            <person name="Pati A."/>
            <person name="Goodwin L."/>
            <person name="Nordberg H.P."/>
            <person name="Cantor M.N."/>
            <person name="Hua S.X."/>
            <person name="Woyke T."/>
            <person name="Kerfeld C.A."/>
        </authorList>
    </citation>
    <scope>NUCLEOTIDE SEQUENCE [LARGE SCALE GENOMIC DNA]</scope>
    <source>
        <strain evidence="2">ATCC 27169 / PCC 6605</strain>
    </source>
</reference>
<name>K9UC35_CHAP6</name>